<dbReference type="SUPFAM" id="SSF143791">
    <property type="entry name" value="DUSP-like"/>
    <property type="match status" value="1"/>
</dbReference>
<proteinExistence type="inferred from homology"/>
<evidence type="ECO:0000256" key="7">
    <source>
        <dbReference type="ARBA" id="ARBA00022807"/>
    </source>
</evidence>
<dbReference type="InterPro" id="IPR006615">
    <property type="entry name" value="Pept_C19_DUSP"/>
</dbReference>
<keyword evidence="4" id="KW-0645">Protease</keyword>
<evidence type="ECO:0000256" key="6">
    <source>
        <dbReference type="ARBA" id="ARBA00022801"/>
    </source>
</evidence>
<dbReference type="InterPro" id="IPR028889">
    <property type="entry name" value="USP"/>
</dbReference>
<name>A0ABR4NQV7_9SACH</name>
<dbReference type="EC" id="3.4.19.12" evidence="3"/>
<comment type="catalytic activity">
    <reaction evidence="1">
        <text>Thiol-dependent hydrolysis of ester, thioester, amide, peptide and isopeptide bonds formed by the C-terminal Gly of ubiquitin (a 76-residue protein attached to proteins as an intracellular targeting signal).</text>
        <dbReference type="EC" id="3.4.19.12"/>
    </reaction>
</comment>
<dbReference type="Proteomes" id="UP001623330">
    <property type="component" value="Unassembled WGS sequence"/>
</dbReference>
<dbReference type="InterPro" id="IPR001394">
    <property type="entry name" value="Peptidase_C19_UCH"/>
</dbReference>
<feature type="region of interest" description="Disordered" evidence="8">
    <location>
        <begin position="1083"/>
        <end position="1196"/>
    </location>
</feature>
<feature type="domain" description="DUSP" evidence="10">
    <location>
        <begin position="56"/>
        <end position="158"/>
    </location>
</feature>
<sequence>MSTNDSDSNAEVEMEFSGTEISDLEGVKSKNGTTSDLDNEMENINAEDADEIKVSQELMDQRSIINKMIKECEEAAKEGDVVYIIPKQWLDRFYSEVVTSIEEIGPIDVSSIVRDREHFVLQDYNEVPYVSIAEPLYLKFEEWYGILGNTKPVTTYIIRDKNTGLLNTEYNKCFFRVHHLVESETPKRNYMNRNVNSYFVLSVLNTIQDMATKALEIFFEKETQFDIDNSEIRLWFVSENYGNTDTEKSILANQYEISPLQFLGFSKRERITKDNFLVQLKNLDIQNNDILIEVKNEVTGTWPSLYYIDNKPAELLGTVGLTNLGNTCYMNSALQCLVHIPQLRDYFFYDGFQSEVNLDNPLGYNGTVAKAFSHLIQNLYSPVWVPDKANAYSPNNFKMTLGHVNSMFSGYMQQDSQEFLAFLLDSLHEDLNRIVKKPYIEKPSLEMTEEMVDAKAVSELAQKTWETHLARNDSVINDLFVALYKSTLKCPVCENVSITFDPYNDLTLPLPVHTVWKKMVKIFPQNSPPCVLEIELPKSSTYQDLKSYIASLANVDIADLYGCEIFNYQFYNNFESAESNSLYLPIQELISESDDIVFYEILTNPGDIIVPIINTKIEDGYNIPSFFGVPFFLALSPEERLNPFAIYHKLEKLYTNLSGGYIQFPETIDNSKNPLDSFPMIGEKYDSDLLQNFETILKDAYEPSQDHLFSVKKITSNYSMTSNGDQNRPIFWTPQGQLSIKQGIDLLESASPILKDIMNYSQFKDNKIESFIENDALEKQEGEEVGDDMGEQNPSSILDDTKLPNINLATFENDRGTTDALTEIVYPEDILVCEWTNVGAAEAFTDDKPFHWENPARLENKELEKIQKERNETTNKNITLDECLKLFSKPEVLGISDSWYCPKCKDHRQATKQLELWNTPDILLIHLKRFENQRSFSDKIDVTVEFPIEGLDVSPYIVNTMEQKGTIYDLFAVDNHYGGLGGGHYTAYAKNETDGKWYYFNDSRVSLTDPMQSISGSAYLLFYARRGCDMSETSDSKLSLIIQESRKAYQEQWQKIMTIQESIYEELRTDDCSKEIWRANKTSPLDSSGSIDNSSDKEEIMSNNKAVSDESTESEIFSIQPADIRDDSNEDDSSRKSTDYSTESLEVGNLDLNENGENSGRRKLRLLKKVYENDTPSDDDAAIEEGNDNNVDDTNP</sequence>
<dbReference type="PROSITE" id="PS50235">
    <property type="entry name" value="USP_3"/>
    <property type="match status" value="1"/>
</dbReference>
<feature type="region of interest" description="Disordered" evidence="8">
    <location>
        <begin position="1"/>
        <end position="40"/>
    </location>
</feature>
<evidence type="ECO:0000313" key="11">
    <source>
        <dbReference type="EMBL" id="KAL3230602.1"/>
    </source>
</evidence>
<dbReference type="EMBL" id="JBEVYD010000009">
    <property type="protein sequence ID" value="KAL3230602.1"/>
    <property type="molecule type" value="Genomic_DNA"/>
</dbReference>
<dbReference type="PROSITE" id="PS00972">
    <property type="entry name" value="USP_1"/>
    <property type="match status" value="1"/>
</dbReference>
<dbReference type="PANTHER" id="PTHR21646">
    <property type="entry name" value="UBIQUITIN CARBOXYL-TERMINAL HYDROLASE"/>
    <property type="match status" value="1"/>
</dbReference>
<comment type="caution">
    <text evidence="11">The sequence shown here is derived from an EMBL/GenBank/DDBJ whole genome shotgun (WGS) entry which is preliminary data.</text>
</comment>
<protein>
    <recommendedName>
        <fullName evidence="3">ubiquitinyl hydrolase 1</fullName>
        <ecNumber evidence="3">3.4.19.12</ecNumber>
    </recommendedName>
</protein>
<feature type="compositionally biased region" description="Polar residues" evidence="8">
    <location>
        <begin position="1083"/>
        <end position="1093"/>
    </location>
</feature>
<evidence type="ECO:0000256" key="8">
    <source>
        <dbReference type="SAM" id="MobiDB-lite"/>
    </source>
</evidence>
<dbReference type="InterPro" id="IPR035927">
    <property type="entry name" value="DUSP-like_sf"/>
</dbReference>
<keyword evidence="12" id="KW-1185">Reference proteome</keyword>
<dbReference type="PROSITE" id="PS51283">
    <property type="entry name" value="DUSP"/>
    <property type="match status" value="1"/>
</dbReference>
<organism evidence="11 12">
    <name type="scientific">Nakaseomyces bracarensis</name>
    <dbReference type="NCBI Taxonomy" id="273131"/>
    <lineage>
        <taxon>Eukaryota</taxon>
        <taxon>Fungi</taxon>
        <taxon>Dikarya</taxon>
        <taxon>Ascomycota</taxon>
        <taxon>Saccharomycotina</taxon>
        <taxon>Saccharomycetes</taxon>
        <taxon>Saccharomycetales</taxon>
        <taxon>Saccharomycetaceae</taxon>
        <taxon>Nakaseomyces</taxon>
    </lineage>
</organism>
<dbReference type="CDD" id="cd02674">
    <property type="entry name" value="Peptidase_C19R"/>
    <property type="match status" value="1"/>
</dbReference>
<feature type="domain" description="USP" evidence="9">
    <location>
        <begin position="319"/>
        <end position="1026"/>
    </location>
</feature>
<dbReference type="PROSITE" id="PS00973">
    <property type="entry name" value="USP_2"/>
    <property type="match status" value="1"/>
</dbReference>
<dbReference type="Gene3D" id="3.90.70.10">
    <property type="entry name" value="Cysteine proteinases"/>
    <property type="match status" value="2"/>
</dbReference>
<dbReference type="PANTHER" id="PTHR21646:SF24">
    <property type="entry name" value="UBIQUITIN CARBOXYL-TERMINAL HYDROLASE"/>
    <property type="match status" value="1"/>
</dbReference>
<dbReference type="Pfam" id="PF00443">
    <property type="entry name" value="UCH"/>
    <property type="match status" value="1"/>
</dbReference>
<comment type="similarity">
    <text evidence="2">Belongs to the peptidase C19 family.</text>
</comment>
<keyword evidence="5" id="KW-0833">Ubl conjugation pathway</keyword>
<evidence type="ECO:0000256" key="1">
    <source>
        <dbReference type="ARBA" id="ARBA00000707"/>
    </source>
</evidence>
<keyword evidence="6" id="KW-0378">Hydrolase</keyword>
<dbReference type="InterPro" id="IPR050185">
    <property type="entry name" value="Ub_carboxyl-term_hydrolase"/>
</dbReference>
<dbReference type="InterPro" id="IPR018200">
    <property type="entry name" value="USP_CS"/>
</dbReference>
<reference evidence="11 12" key="1">
    <citation type="submission" date="2024-05" db="EMBL/GenBank/DDBJ databases">
        <title>Long read based assembly of the Candida bracarensis genome reveals expanded adhesin content.</title>
        <authorList>
            <person name="Marcet-Houben M."/>
            <person name="Ksiezopolska E."/>
            <person name="Gabaldon T."/>
        </authorList>
    </citation>
    <scope>NUCLEOTIDE SEQUENCE [LARGE SCALE GENOMIC DNA]</scope>
    <source>
        <strain evidence="11 12">CBM6</strain>
    </source>
</reference>
<gene>
    <name evidence="11" type="ORF">RNJ44_01051</name>
</gene>
<evidence type="ECO:0000259" key="9">
    <source>
        <dbReference type="PROSITE" id="PS50235"/>
    </source>
</evidence>
<dbReference type="SUPFAM" id="SSF54001">
    <property type="entry name" value="Cysteine proteinases"/>
    <property type="match status" value="1"/>
</dbReference>
<feature type="compositionally biased region" description="Basic and acidic residues" evidence="8">
    <location>
        <begin position="1123"/>
        <end position="1138"/>
    </location>
</feature>
<keyword evidence="7" id="KW-0788">Thiol protease</keyword>
<feature type="compositionally biased region" description="Acidic residues" evidence="8">
    <location>
        <begin position="1175"/>
        <end position="1196"/>
    </location>
</feature>
<accession>A0ABR4NQV7</accession>
<evidence type="ECO:0000256" key="3">
    <source>
        <dbReference type="ARBA" id="ARBA00012759"/>
    </source>
</evidence>
<evidence type="ECO:0000256" key="5">
    <source>
        <dbReference type="ARBA" id="ARBA00022786"/>
    </source>
</evidence>
<evidence type="ECO:0000256" key="2">
    <source>
        <dbReference type="ARBA" id="ARBA00009085"/>
    </source>
</evidence>
<evidence type="ECO:0000259" key="10">
    <source>
        <dbReference type="PROSITE" id="PS51283"/>
    </source>
</evidence>
<dbReference type="Pfam" id="PF06337">
    <property type="entry name" value="DUSP"/>
    <property type="match status" value="1"/>
</dbReference>
<dbReference type="SMART" id="SM00695">
    <property type="entry name" value="DUSP"/>
    <property type="match status" value="1"/>
</dbReference>
<dbReference type="InterPro" id="IPR038765">
    <property type="entry name" value="Papain-like_cys_pep_sf"/>
</dbReference>
<evidence type="ECO:0000256" key="4">
    <source>
        <dbReference type="ARBA" id="ARBA00022670"/>
    </source>
</evidence>
<dbReference type="Gene3D" id="3.30.2230.10">
    <property type="entry name" value="DUSP-like"/>
    <property type="match status" value="1"/>
</dbReference>
<evidence type="ECO:0000313" key="12">
    <source>
        <dbReference type="Proteomes" id="UP001623330"/>
    </source>
</evidence>